<feature type="region of interest" description="Disordered" evidence="1">
    <location>
        <begin position="24"/>
        <end position="48"/>
    </location>
</feature>
<accession>A0A1E3UG55</accession>
<dbReference type="InterPro" id="IPR006059">
    <property type="entry name" value="SBP"/>
</dbReference>
<evidence type="ECO:0000313" key="6">
    <source>
        <dbReference type="Proteomes" id="UP000094271"/>
    </source>
</evidence>
<keyword evidence="7" id="KW-1185">Reference proteome</keyword>
<evidence type="ECO:0000313" key="5">
    <source>
        <dbReference type="EMBL" id="ODR60470.1"/>
    </source>
</evidence>
<feature type="compositionally biased region" description="Polar residues" evidence="1">
    <location>
        <begin position="24"/>
        <end position="34"/>
    </location>
</feature>
<comment type="caution">
    <text evidence="4">The sequence shown here is derived from an EMBL/GenBank/DDBJ whole genome shotgun (WGS) entry which is preliminary data.</text>
</comment>
<feature type="chain" id="PRO_5038464385" description="DUF3502 domain-containing protein" evidence="2">
    <location>
        <begin position="20"/>
        <end position="517"/>
    </location>
</feature>
<dbReference type="Proteomes" id="UP000094869">
    <property type="component" value="Unassembled WGS sequence"/>
</dbReference>
<sequence>MKRRVTRFIAGAMTAFLLAGCGSTGSSNTQNDTAAVTEKENSSTDTVSDSTEAVTIKMTYLTSGTEPEGLDRIEAALNELTMEKINCKVELVPLAFADQATKYNMWFANGNDTDILITVFQDYLAMINSGAFMELDDLIQSYGKDMLEKDKEKNFLSAGQYKGHQYGIPTIPSAPGNGGAIYIRKDVFDALDSAGIDVDGYIDYEDLDNIFGQIAEKFPEYTPLGVSGNRTKSNYFYVKNYDNLGVSGESSGVLVDPMNSTKVENLYATDSYYEYLTWMRKWYQDGYISKDAATSSESADTLFNSGKTASYINMSTPGTRESAERDAGIGVVQLNMCPTYMTTNVYTGVLFFVSKNAKYPEKAVEFLNILFTDAQIQNVLTHGVEGEDYTVQDNGVVIDLKEDRDYINVYGVWGDQSQYYMEAPLVPEDTKKREAYLQESLAHTSKAFGYKFDATPVSTEQSTVKSVISKYLTQLEYGTVDLDTVYPEFLKALESAGIDKIIAENQKQLDQWLAEQK</sequence>
<dbReference type="AlphaFoldDB" id="A0A1E3UG55"/>
<dbReference type="InterPro" id="IPR050490">
    <property type="entry name" value="Bact_solute-bd_prot1"/>
</dbReference>
<dbReference type="SUPFAM" id="SSF53850">
    <property type="entry name" value="Periplasmic binding protein-like II"/>
    <property type="match status" value="1"/>
</dbReference>
<feature type="signal peptide" evidence="2">
    <location>
        <begin position="1"/>
        <end position="19"/>
    </location>
</feature>
<reference evidence="5 7" key="1">
    <citation type="submission" date="2016-08" db="EMBL/GenBank/DDBJ databases">
        <title>Characterization of Isolates of Eisenbergiella tayi Derived from Blood Cultures, Using Whole Genome Sequencing.</title>
        <authorList>
            <person name="Bernier A.-M."/>
            <person name="Burdz T."/>
            <person name="Wiebe D."/>
            <person name="Bernard K."/>
        </authorList>
    </citation>
    <scope>NUCLEOTIDE SEQUENCE [LARGE SCALE GENOMIC DNA]</scope>
    <source>
        <strain evidence="5 7">NML120146</strain>
    </source>
</reference>
<dbReference type="Proteomes" id="UP000094271">
    <property type="component" value="Unassembled WGS sequence"/>
</dbReference>
<protein>
    <recommendedName>
        <fullName evidence="3">DUF3502 domain-containing protein</fullName>
    </recommendedName>
</protein>
<organism evidence="4 6">
    <name type="scientific">Eisenbergiella tayi</name>
    <dbReference type="NCBI Taxonomy" id="1432052"/>
    <lineage>
        <taxon>Bacteria</taxon>
        <taxon>Bacillati</taxon>
        <taxon>Bacillota</taxon>
        <taxon>Clostridia</taxon>
        <taxon>Lachnospirales</taxon>
        <taxon>Lachnospiraceae</taxon>
        <taxon>Eisenbergiella</taxon>
    </lineage>
</organism>
<evidence type="ECO:0000259" key="3">
    <source>
        <dbReference type="Pfam" id="PF12010"/>
    </source>
</evidence>
<dbReference type="Pfam" id="PF01547">
    <property type="entry name" value="SBP_bac_1"/>
    <property type="match status" value="1"/>
</dbReference>
<dbReference type="EMBL" id="MEHD01000011">
    <property type="protein sequence ID" value="ODR60470.1"/>
    <property type="molecule type" value="Genomic_DNA"/>
</dbReference>
<evidence type="ECO:0000256" key="2">
    <source>
        <dbReference type="SAM" id="SignalP"/>
    </source>
</evidence>
<name>A0A1E3UG55_9FIRM</name>
<dbReference type="PROSITE" id="PS51257">
    <property type="entry name" value="PROKAR_LIPOPROTEIN"/>
    <property type="match status" value="1"/>
</dbReference>
<proteinExistence type="predicted"/>
<gene>
    <name evidence="4" type="ORF">BEI59_17080</name>
    <name evidence="5" type="ORF">BEI63_04635</name>
</gene>
<reference evidence="4 6" key="2">
    <citation type="submission" date="2016-08" db="EMBL/GenBank/DDBJ databases">
        <authorList>
            <person name="Seilhamer J.J."/>
        </authorList>
    </citation>
    <scope>NUCLEOTIDE SEQUENCE [LARGE SCALE GENOMIC DNA]</scope>
    <source>
        <strain evidence="4 6">NML150140-1</strain>
    </source>
</reference>
<dbReference type="InterPro" id="IPR022627">
    <property type="entry name" value="DUF3502"/>
</dbReference>
<dbReference type="RefSeq" id="WP_069410910.1">
    <property type="nucleotide sequence ID" value="NZ_JAQCZP010000034.1"/>
</dbReference>
<evidence type="ECO:0000313" key="4">
    <source>
        <dbReference type="EMBL" id="ODR49651.1"/>
    </source>
</evidence>
<dbReference type="PANTHER" id="PTHR43649">
    <property type="entry name" value="ARABINOSE-BINDING PROTEIN-RELATED"/>
    <property type="match status" value="1"/>
</dbReference>
<dbReference type="Gene3D" id="3.40.190.10">
    <property type="entry name" value="Periplasmic binding protein-like II"/>
    <property type="match status" value="1"/>
</dbReference>
<evidence type="ECO:0000313" key="7">
    <source>
        <dbReference type="Proteomes" id="UP000094869"/>
    </source>
</evidence>
<evidence type="ECO:0000256" key="1">
    <source>
        <dbReference type="SAM" id="MobiDB-lite"/>
    </source>
</evidence>
<dbReference type="PANTHER" id="PTHR43649:SF17">
    <property type="entry name" value="ABC TRANSPORTER SOLUTE BINDING PROTEIN-SUGAR TRANSPORT"/>
    <property type="match status" value="1"/>
</dbReference>
<feature type="domain" description="DUF3502" evidence="3">
    <location>
        <begin position="447"/>
        <end position="514"/>
    </location>
</feature>
<keyword evidence="2" id="KW-0732">Signal</keyword>
<dbReference type="Pfam" id="PF12010">
    <property type="entry name" value="DUF3502"/>
    <property type="match status" value="1"/>
</dbReference>
<dbReference type="EMBL" id="MEHA01000012">
    <property type="protein sequence ID" value="ODR49651.1"/>
    <property type="molecule type" value="Genomic_DNA"/>
</dbReference>
<dbReference type="OrthoDB" id="2644263at2"/>